<dbReference type="Proteomes" id="UP000565262">
    <property type="component" value="Unassembled WGS sequence"/>
</dbReference>
<gene>
    <name evidence="1" type="ORF">H4O21_02470</name>
</gene>
<reference evidence="1 2" key="1">
    <citation type="submission" date="2020-08" db="EMBL/GenBank/DDBJ databases">
        <title>Oceanospirillum sp. nov. isolated from marine sediment.</title>
        <authorList>
            <person name="Ji X."/>
        </authorList>
    </citation>
    <scope>NUCLEOTIDE SEQUENCE [LARGE SCALE GENOMIC DNA]</scope>
    <source>
        <strain evidence="1 2">D5</strain>
    </source>
</reference>
<keyword evidence="2" id="KW-1185">Reference proteome</keyword>
<dbReference type="EMBL" id="JACJFM010000002">
    <property type="protein sequence ID" value="MBB1485474.1"/>
    <property type="molecule type" value="Genomic_DNA"/>
</dbReference>
<comment type="caution">
    <text evidence="1">The sequence shown here is derived from an EMBL/GenBank/DDBJ whole genome shotgun (WGS) entry which is preliminary data.</text>
</comment>
<evidence type="ECO:0000313" key="2">
    <source>
        <dbReference type="Proteomes" id="UP000565262"/>
    </source>
</evidence>
<name>A0A839IL96_9GAMM</name>
<accession>A0A839IL96</accession>
<dbReference type="AlphaFoldDB" id="A0A839IL96"/>
<organism evidence="1 2">
    <name type="scientific">Oceanospirillum sediminis</name>
    <dbReference type="NCBI Taxonomy" id="2760088"/>
    <lineage>
        <taxon>Bacteria</taxon>
        <taxon>Pseudomonadati</taxon>
        <taxon>Pseudomonadota</taxon>
        <taxon>Gammaproteobacteria</taxon>
        <taxon>Oceanospirillales</taxon>
        <taxon>Oceanospirillaceae</taxon>
        <taxon>Oceanospirillum</taxon>
    </lineage>
</organism>
<dbReference type="Pfam" id="PF05258">
    <property type="entry name" value="DciA"/>
    <property type="match status" value="1"/>
</dbReference>
<dbReference type="InterPro" id="IPR007922">
    <property type="entry name" value="DciA-like"/>
</dbReference>
<protein>
    <submittedName>
        <fullName evidence="1">DUF721 domain-containing protein</fullName>
    </submittedName>
</protein>
<sequence length="156" mass="18187">MRSARSTKRLNTIIHQENSMPARIWRKSEFLQELNNEMQVLLPENLRQRCFIANISRSEVIIHIHTASLLTRLRQFQSVIITHINQHYEWAEIRKVSIRVRPAISQASARQKKIKRRKSPLIAETISEGARHCSDEGLKKALMALARHISEDCKET</sequence>
<dbReference type="RefSeq" id="WP_182807252.1">
    <property type="nucleotide sequence ID" value="NZ_JACJFM010000002.1"/>
</dbReference>
<evidence type="ECO:0000313" key="1">
    <source>
        <dbReference type="EMBL" id="MBB1485474.1"/>
    </source>
</evidence>
<proteinExistence type="predicted"/>